<protein>
    <submittedName>
        <fullName evidence="1">Uncharacterized protein</fullName>
    </submittedName>
</protein>
<sequence>MFNQAISVMSSKLQVYKKYLFSNAKVRPILPMFQCDGIDTQWVISTDTVVEEFPDEQDEILPAEFNHIEFRDLAQYANSTTHSVAKVRPAKLRETVNYQRYALEYFFKEGEGEKSVKKLINEHSEHQSVFIQQNLSIAGQTPEQESSSSRVRVRLENKFDATEVHMKKLKNMNQMLMNQKSTRRESSFDPRISCVQYMKLHFINIFCLVVMFSVRMLTKNNNCAYVLGDRSHNSVYGTVFHVVMHD</sequence>
<comment type="caution">
    <text evidence="1">The sequence shown here is derived from an EMBL/GenBank/DDBJ whole genome shotgun (WGS) entry which is preliminary data.</text>
</comment>
<evidence type="ECO:0000313" key="1">
    <source>
        <dbReference type="EMBL" id="KAL3520301.1"/>
    </source>
</evidence>
<dbReference type="EMBL" id="JBJUIK010000008">
    <property type="protein sequence ID" value="KAL3520301.1"/>
    <property type="molecule type" value="Genomic_DNA"/>
</dbReference>
<evidence type="ECO:0000313" key="2">
    <source>
        <dbReference type="Proteomes" id="UP001630127"/>
    </source>
</evidence>
<proteinExistence type="predicted"/>
<keyword evidence="2" id="KW-1185">Reference proteome</keyword>
<dbReference type="AlphaFoldDB" id="A0ABD2ZN57"/>
<dbReference type="Proteomes" id="UP001630127">
    <property type="component" value="Unassembled WGS sequence"/>
</dbReference>
<name>A0ABD2ZN57_9GENT</name>
<reference evidence="1 2" key="1">
    <citation type="submission" date="2024-11" db="EMBL/GenBank/DDBJ databases">
        <title>A near-complete genome assembly of Cinchona calisaya.</title>
        <authorList>
            <person name="Lian D.C."/>
            <person name="Zhao X.W."/>
            <person name="Wei L."/>
        </authorList>
    </citation>
    <scope>NUCLEOTIDE SEQUENCE [LARGE SCALE GENOMIC DNA]</scope>
    <source>
        <tissue evidence="1">Nenye</tissue>
    </source>
</reference>
<accession>A0ABD2ZN57</accession>
<organism evidence="1 2">
    <name type="scientific">Cinchona calisaya</name>
    <dbReference type="NCBI Taxonomy" id="153742"/>
    <lineage>
        <taxon>Eukaryota</taxon>
        <taxon>Viridiplantae</taxon>
        <taxon>Streptophyta</taxon>
        <taxon>Embryophyta</taxon>
        <taxon>Tracheophyta</taxon>
        <taxon>Spermatophyta</taxon>
        <taxon>Magnoliopsida</taxon>
        <taxon>eudicotyledons</taxon>
        <taxon>Gunneridae</taxon>
        <taxon>Pentapetalae</taxon>
        <taxon>asterids</taxon>
        <taxon>lamiids</taxon>
        <taxon>Gentianales</taxon>
        <taxon>Rubiaceae</taxon>
        <taxon>Cinchonoideae</taxon>
        <taxon>Cinchoneae</taxon>
        <taxon>Cinchona</taxon>
    </lineage>
</organism>
<gene>
    <name evidence="1" type="ORF">ACH5RR_018450</name>
</gene>